<dbReference type="PANTHER" id="PTHR12246">
    <property type="entry name" value="PALMITOYLTRANSFERASE ZDHHC16"/>
    <property type="match status" value="1"/>
</dbReference>
<dbReference type="Proteomes" id="UP001162131">
    <property type="component" value="Unassembled WGS sequence"/>
</dbReference>
<gene>
    <name evidence="9" type="ORF">BSTOLATCC_MIC65112</name>
</gene>
<dbReference type="EMBL" id="CAJZBQ010000063">
    <property type="protein sequence ID" value="CAG9335790.1"/>
    <property type="molecule type" value="Genomic_DNA"/>
</dbReference>
<dbReference type="InterPro" id="IPR001594">
    <property type="entry name" value="Palmitoyltrfase_DHHC"/>
</dbReference>
<proteinExistence type="inferred from homology"/>
<dbReference type="EC" id="2.3.1.225" evidence="7"/>
<evidence type="ECO:0000259" key="8">
    <source>
        <dbReference type="Pfam" id="PF01529"/>
    </source>
</evidence>
<feature type="transmembrane region" description="Helical" evidence="7">
    <location>
        <begin position="7"/>
        <end position="32"/>
    </location>
</feature>
<dbReference type="GO" id="GO:0016020">
    <property type="term" value="C:membrane"/>
    <property type="evidence" value="ECO:0007669"/>
    <property type="project" value="UniProtKB-SubCell"/>
</dbReference>
<comment type="similarity">
    <text evidence="7">Belongs to the DHHC palmitoyltransferase family.</text>
</comment>
<keyword evidence="5 7" id="KW-0472">Membrane</keyword>
<comment type="catalytic activity">
    <reaction evidence="7">
        <text>L-cysteinyl-[protein] + hexadecanoyl-CoA = S-hexadecanoyl-L-cysteinyl-[protein] + CoA</text>
        <dbReference type="Rhea" id="RHEA:36683"/>
        <dbReference type="Rhea" id="RHEA-COMP:10131"/>
        <dbReference type="Rhea" id="RHEA-COMP:11032"/>
        <dbReference type="ChEBI" id="CHEBI:29950"/>
        <dbReference type="ChEBI" id="CHEBI:57287"/>
        <dbReference type="ChEBI" id="CHEBI:57379"/>
        <dbReference type="ChEBI" id="CHEBI:74151"/>
        <dbReference type="EC" id="2.3.1.225"/>
    </reaction>
</comment>
<comment type="domain">
    <text evidence="7">The DHHC domain is required for palmitoyltransferase activity.</text>
</comment>
<name>A0AAU9KEP4_9CILI</name>
<keyword evidence="3 7" id="KW-0812">Transmembrane</keyword>
<evidence type="ECO:0000256" key="2">
    <source>
        <dbReference type="ARBA" id="ARBA00022679"/>
    </source>
</evidence>
<comment type="caution">
    <text evidence="9">The sequence shown here is derived from an EMBL/GenBank/DDBJ whole genome shotgun (WGS) entry which is preliminary data.</text>
</comment>
<keyword evidence="2 7" id="KW-0808">Transferase</keyword>
<dbReference type="AlphaFoldDB" id="A0AAU9KEP4"/>
<comment type="subcellular location">
    <subcellularLocation>
        <location evidence="1">Membrane</location>
        <topology evidence="1">Multi-pass membrane protein</topology>
    </subcellularLocation>
</comment>
<keyword evidence="4 7" id="KW-1133">Transmembrane helix</keyword>
<reference evidence="9" key="1">
    <citation type="submission" date="2021-09" db="EMBL/GenBank/DDBJ databases">
        <authorList>
            <consortium name="AG Swart"/>
            <person name="Singh M."/>
            <person name="Singh A."/>
            <person name="Seah K."/>
            <person name="Emmerich C."/>
        </authorList>
    </citation>
    <scope>NUCLEOTIDE SEQUENCE</scope>
    <source>
        <strain evidence="9">ATCC30299</strain>
    </source>
</reference>
<feature type="transmembrane region" description="Helical" evidence="7">
    <location>
        <begin position="136"/>
        <end position="155"/>
    </location>
</feature>
<evidence type="ECO:0000256" key="1">
    <source>
        <dbReference type="ARBA" id="ARBA00004141"/>
    </source>
</evidence>
<keyword evidence="10" id="KW-1185">Reference proteome</keyword>
<organism evidence="9 10">
    <name type="scientific">Blepharisma stoltei</name>
    <dbReference type="NCBI Taxonomy" id="1481888"/>
    <lineage>
        <taxon>Eukaryota</taxon>
        <taxon>Sar</taxon>
        <taxon>Alveolata</taxon>
        <taxon>Ciliophora</taxon>
        <taxon>Postciliodesmatophora</taxon>
        <taxon>Heterotrichea</taxon>
        <taxon>Heterotrichida</taxon>
        <taxon>Blepharismidae</taxon>
        <taxon>Blepharisma</taxon>
    </lineage>
</organism>
<evidence type="ECO:0000313" key="9">
    <source>
        <dbReference type="EMBL" id="CAG9335790.1"/>
    </source>
</evidence>
<dbReference type="InterPro" id="IPR039859">
    <property type="entry name" value="PFA4/ZDH16/20/ERF2-like"/>
</dbReference>
<evidence type="ECO:0000256" key="5">
    <source>
        <dbReference type="ARBA" id="ARBA00023136"/>
    </source>
</evidence>
<keyword evidence="6 7" id="KW-0012">Acyltransferase</keyword>
<evidence type="ECO:0000256" key="4">
    <source>
        <dbReference type="ARBA" id="ARBA00022989"/>
    </source>
</evidence>
<feature type="transmembrane region" description="Helical" evidence="7">
    <location>
        <begin position="175"/>
        <end position="195"/>
    </location>
</feature>
<accession>A0AAU9KEP4</accession>
<dbReference type="PROSITE" id="PS50216">
    <property type="entry name" value="DHHC"/>
    <property type="match status" value="1"/>
</dbReference>
<protein>
    <recommendedName>
        <fullName evidence="7">Palmitoyltransferase</fullName>
        <ecNumber evidence="7">2.3.1.225</ecNumber>
    </recommendedName>
</protein>
<evidence type="ECO:0000256" key="7">
    <source>
        <dbReference type="RuleBase" id="RU079119"/>
    </source>
</evidence>
<sequence length="265" mass="30118">MRILKDFCGILICIIVYTIIILVACGVIFLAIKPISDEGYFDFDLMVGIYLPFLVLSLTSHFACMVTDPGILNKQNTVEIYKSLLEEDNKENVCTYCNVWKPPRTHHCMTCRSCILNMDHHCPWVNNCIGFYNQKYFLLFLVYTLIGVIISEGFLFCKVLANTIEGIEKSRFEAFFLTFTIVVAGVFFLMISSILSDQIKAIVNNTSGIDVLQHKNFVKRPLYVNLQEIFGGKLSPLWLIPTPISGKPKKVVERGYEAPKTQDNS</sequence>
<evidence type="ECO:0000256" key="3">
    <source>
        <dbReference type="ARBA" id="ARBA00022692"/>
    </source>
</evidence>
<feature type="domain" description="Palmitoyltransferase DHHC" evidence="8">
    <location>
        <begin position="89"/>
        <end position="211"/>
    </location>
</feature>
<dbReference type="Pfam" id="PF01529">
    <property type="entry name" value="DHHC"/>
    <property type="match status" value="1"/>
</dbReference>
<evidence type="ECO:0000313" key="10">
    <source>
        <dbReference type="Proteomes" id="UP001162131"/>
    </source>
</evidence>
<feature type="transmembrane region" description="Helical" evidence="7">
    <location>
        <begin position="47"/>
        <end position="66"/>
    </location>
</feature>
<dbReference type="PROSITE" id="PS51257">
    <property type="entry name" value="PROKAR_LIPOPROTEIN"/>
    <property type="match status" value="1"/>
</dbReference>
<dbReference type="GO" id="GO:0019706">
    <property type="term" value="F:protein-cysteine S-palmitoyltransferase activity"/>
    <property type="evidence" value="ECO:0007669"/>
    <property type="project" value="UniProtKB-EC"/>
</dbReference>
<evidence type="ECO:0000256" key="6">
    <source>
        <dbReference type="ARBA" id="ARBA00023315"/>
    </source>
</evidence>